<proteinExistence type="predicted"/>
<dbReference type="EMBL" id="AUWY01000042">
    <property type="protein sequence ID" value="EQB33342.1"/>
    <property type="molecule type" value="Genomic_DNA"/>
</dbReference>
<dbReference type="PATRIC" id="fig|1346791.3.peg.900"/>
<reference evidence="1 2" key="1">
    <citation type="journal article" date="2013" name="Genome Announc.">
        <title>Draft Genome Sequence of Sphingobium ummariense Strain RL-3, a Hexachlorocyclohexane-Degrading Bacterium.</title>
        <authorList>
            <person name="Kohli P."/>
            <person name="Dua A."/>
            <person name="Sangwan N."/>
            <person name="Oldach P."/>
            <person name="Khurana J.P."/>
            <person name="Lal R."/>
        </authorList>
    </citation>
    <scope>NUCLEOTIDE SEQUENCE [LARGE SCALE GENOMIC DNA]</scope>
    <source>
        <strain evidence="1 2">RL-3</strain>
    </source>
</reference>
<dbReference type="STRING" id="1346791.M529_04675"/>
<evidence type="ECO:0000313" key="1">
    <source>
        <dbReference type="EMBL" id="EQB33342.1"/>
    </source>
</evidence>
<keyword evidence="2" id="KW-1185">Reference proteome</keyword>
<accession>T0J927</accession>
<sequence length="38" mass="4041">MSLFYPFLFLPMARKLSNPGDNDGCSFIAAVTAAASIC</sequence>
<organism evidence="1 2">
    <name type="scientific">Sphingobium ummariense RL-3</name>
    <dbReference type="NCBI Taxonomy" id="1346791"/>
    <lineage>
        <taxon>Bacteria</taxon>
        <taxon>Pseudomonadati</taxon>
        <taxon>Pseudomonadota</taxon>
        <taxon>Alphaproteobacteria</taxon>
        <taxon>Sphingomonadales</taxon>
        <taxon>Sphingomonadaceae</taxon>
        <taxon>Sphingobium</taxon>
    </lineage>
</organism>
<comment type="caution">
    <text evidence="1">The sequence shown here is derived from an EMBL/GenBank/DDBJ whole genome shotgun (WGS) entry which is preliminary data.</text>
</comment>
<gene>
    <name evidence="1" type="ORF">M529_04675</name>
</gene>
<dbReference type="Proteomes" id="UP000015523">
    <property type="component" value="Unassembled WGS sequence"/>
</dbReference>
<dbReference type="AlphaFoldDB" id="T0J927"/>
<name>T0J927_9SPHN</name>
<protein>
    <submittedName>
        <fullName evidence="1">Uncharacterized protein</fullName>
    </submittedName>
</protein>
<evidence type="ECO:0000313" key="2">
    <source>
        <dbReference type="Proteomes" id="UP000015523"/>
    </source>
</evidence>